<dbReference type="EMBL" id="BPLR01005988">
    <property type="protein sequence ID" value="GIY06692.1"/>
    <property type="molecule type" value="Genomic_DNA"/>
</dbReference>
<organism evidence="1 2">
    <name type="scientific">Caerostris extrusa</name>
    <name type="common">Bark spider</name>
    <name type="synonym">Caerostris bankana</name>
    <dbReference type="NCBI Taxonomy" id="172846"/>
    <lineage>
        <taxon>Eukaryota</taxon>
        <taxon>Metazoa</taxon>
        <taxon>Ecdysozoa</taxon>
        <taxon>Arthropoda</taxon>
        <taxon>Chelicerata</taxon>
        <taxon>Arachnida</taxon>
        <taxon>Araneae</taxon>
        <taxon>Araneomorphae</taxon>
        <taxon>Entelegynae</taxon>
        <taxon>Araneoidea</taxon>
        <taxon>Araneidae</taxon>
        <taxon>Caerostris</taxon>
    </lineage>
</organism>
<sequence length="95" mass="10917">MKNFDRGLLDPKLPNFINWRPIVMTDGISPLPNGTRPKLPSTLYLRSRHRRRAILVDKFLQGDLPAVLRGPEHCLLVVLSGKLLNFCDLPRLKYI</sequence>
<proteinExistence type="predicted"/>
<name>A0AAV4QEP7_CAEEX</name>
<dbReference type="AlphaFoldDB" id="A0AAV4QEP7"/>
<dbReference type="Proteomes" id="UP001054945">
    <property type="component" value="Unassembled WGS sequence"/>
</dbReference>
<comment type="caution">
    <text evidence="1">The sequence shown here is derived from an EMBL/GenBank/DDBJ whole genome shotgun (WGS) entry which is preliminary data.</text>
</comment>
<gene>
    <name evidence="1" type="ORF">CEXT_228441</name>
</gene>
<keyword evidence="2" id="KW-1185">Reference proteome</keyword>
<accession>A0AAV4QEP7</accession>
<evidence type="ECO:0000313" key="1">
    <source>
        <dbReference type="EMBL" id="GIY06692.1"/>
    </source>
</evidence>
<reference evidence="1 2" key="1">
    <citation type="submission" date="2021-06" db="EMBL/GenBank/DDBJ databases">
        <title>Caerostris extrusa draft genome.</title>
        <authorList>
            <person name="Kono N."/>
            <person name="Arakawa K."/>
        </authorList>
    </citation>
    <scope>NUCLEOTIDE SEQUENCE [LARGE SCALE GENOMIC DNA]</scope>
</reference>
<protein>
    <submittedName>
        <fullName evidence="1">Uncharacterized protein</fullName>
    </submittedName>
</protein>
<evidence type="ECO:0000313" key="2">
    <source>
        <dbReference type="Proteomes" id="UP001054945"/>
    </source>
</evidence>